<proteinExistence type="predicted"/>
<dbReference type="Gene3D" id="3.90.930.1">
    <property type="match status" value="1"/>
</dbReference>
<evidence type="ECO:0000313" key="1">
    <source>
        <dbReference type="EMBL" id="SNW62100.1"/>
    </source>
</evidence>
<dbReference type="Gene3D" id="2.20.110.10">
    <property type="entry name" value="Histone H3 K4-specific methyltransferase SET7/9 N-terminal domain"/>
    <property type="match status" value="1"/>
</dbReference>
<dbReference type="RefSeq" id="YP_009448402.1">
    <property type="nucleotide sequence ID" value="NC_036594.1"/>
</dbReference>
<dbReference type="KEGG" id="vg:35381957"/>
<organism evidence="1">
    <name type="scientific">Orpheovirus IHUMI-LCC2</name>
    <dbReference type="NCBI Taxonomy" id="2023057"/>
    <lineage>
        <taxon>Viruses</taxon>
        <taxon>Varidnaviria</taxon>
        <taxon>Bamfordvirae</taxon>
        <taxon>Nucleocytoviricota</taxon>
        <taxon>Megaviricetes</taxon>
        <taxon>Pimascovirales</taxon>
        <taxon>Ocovirineae</taxon>
        <taxon>Orpheoviridae</taxon>
        <taxon>Alphaorpheovirus</taxon>
        <taxon>Alphaorpheovirus massiliense</taxon>
    </lineage>
</organism>
<name>A0A2I2L3L0_9VIRU</name>
<dbReference type="InterPro" id="IPR011652">
    <property type="entry name" value="MORN_2"/>
</dbReference>
<reference evidence="1" key="1">
    <citation type="submission" date="2017-08" db="EMBL/GenBank/DDBJ databases">
        <authorList>
            <consortium name="Urmite Genomes"/>
        </authorList>
    </citation>
    <scope>NUCLEOTIDE SEQUENCE [LARGE SCALE GENOMIC DNA]</scope>
    <source>
        <strain evidence="1">IHUMI-LCC2</strain>
    </source>
</reference>
<keyword evidence="2" id="KW-1185">Reference proteome</keyword>
<protein>
    <submittedName>
        <fullName evidence="1">MORN-repeat protein</fullName>
    </submittedName>
</protein>
<sequence length="363" mass="43357">LLKYELLINNMDLLTSDILFYKICYGDYQTAIVFSQLCKRFNKLSKEHNREKRNIRDYFLINIRESKRRKPSFNGESIHDFWVDRMTGKLQGPYSKYLDGNLYKRYYYNDGLRDGRYTRYNKDKKIFETVMYVNGKMEGEFIGYDEDKIYETRFYVNGKKEGAHTTWHENGNKYIEMNFKDGKFHGPWTSWHKNGQVLDSKYYVDNCLHGEHHSYHDNGILREYINYNNGRKDGKYVSYYKTGRIKGELTYSNGNFVDGEARWYHANGNICNIDNYKNEKLYGKCMEWHENGRKKKECTYVDYTVPSGASYYKRMGTINGVYIKWYDTGIKEKECNYVNGRKVGECVKWDKKGNVVSRTVFYP</sequence>
<accession>A0A2I2L3L0</accession>
<dbReference type="GeneID" id="35381957"/>
<dbReference type="Proteomes" id="UP000236316">
    <property type="component" value="Segment"/>
</dbReference>
<feature type="non-terminal residue" evidence="1">
    <location>
        <position position="1"/>
    </location>
</feature>
<dbReference type="SUPFAM" id="SSF82185">
    <property type="entry name" value="Histone H3 K4-specific methyltransferase SET7/9 N-terminal domain"/>
    <property type="match status" value="3"/>
</dbReference>
<dbReference type="Pfam" id="PF07661">
    <property type="entry name" value="MORN_2"/>
    <property type="match status" value="6"/>
</dbReference>
<gene>
    <name evidence="1" type="ORF">ORPV_196</name>
</gene>
<evidence type="ECO:0000313" key="2">
    <source>
        <dbReference type="Proteomes" id="UP000236316"/>
    </source>
</evidence>
<dbReference type="OrthoDB" id="38656at10239"/>
<dbReference type="EMBL" id="LT906555">
    <property type="protein sequence ID" value="SNW62100.1"/>
    <property type="molecule type" value="Genomic_DNA"/>
</dbReference>